<proteinExistence type="predicted"/>
<reference evidence="2" key="1">
    <citation type="journal article" date="2023" name="Hortic. Res.">
        <title>A chromosome-level phased genome enabling allele-level studies in sweet orange: a case study on citrus Huanglongbing tolerance.</title>
        <authorList>
            <person name="Wu B."/>
            <person name="Yu Q."/>
            <person name="Deng Z."/>
            <person name="Duan Y."/>
            <person name="Luo F."/>
            <person name="Gmitter F. Jr."/>
        </authorList>
    </citation>
    <scope>NUCLEOTIDE SEQUENCE [LARGE SCALE GENOMIC DNA]</scope>
    <source>
        <strain evidence="2">cv. Valencia</strain>
    </source>
</reference>
<organism evidence="1 2">
    <name type="scientific">Citrus sinensis</name>
    <name type="common">Sweet orange</name>
    <name type="synonym">Citrus aurantium var. sinensis</name>
    <dbReference type="NCBI Taxonomy" id="2711"/>
    <lineage>
        <taxon>Eukaryota</taxon>
        <taxon>Viridiplantae</taxon>
        <taxon>Streptophyta</taxon>
        <taxon>Embryophyta</taxon>
        <taxon>Tracheophyta</taxon>
        <taxon>Spermatophyta</taxon>
        <taxon>Magnoliopsida</taxon>
        <taxon>eudicotyledons</taxon>
        <taxon>Gunneridae</taxon>
        <taxon>Pentapetalae</taxon>
        <taxon>rosids</taxon>
        <taxon>malvids</taxon>
        <taxon>Sapindales</taxon>
        <taxon>Rutaceae</taxon>
        <taxon>Aurantioideae</taxon>
        <taxon>Citrus</taxon>
    </lineage>
</organism>
<comment type="caution">
    <text evidence="1">The sequence shown here is derived from an EMBL/GenBank/DDBJ whole genome shotgun (WGS) entry which is preliminary data.</text>
</comment>
<name>A0ACB8JIK9_CITSI</name>
<sequence length="779" mass="88700">MSLEWLTNYEHFHQNSKPVQTTEATFERRQNEQIKLSFQTPETKSVSDTPRLSYTAMITTVHTGQEKNLPIHGFSSEGYPVYPDKINGHFLWDVPKAHMCNPNCPCLDDTDIDDELETMRRRKKKKKKSSSPKTSCKSFHPQPPLDPKPTVQPIRSCLMFSSQSQSYEESFPPLEKQTDTQTRVVSKPFVQSPVTASGQLEDPKQYEAVLNWQTKNASAQNQTLHQLGKKINRVASQVSQTENKMDSISSHLDQIYIHLQDRISELDTDLKRMINNHIRGLEFNKKEVEIRRLKAELARIDTEKTWPSLFTQTSSTPVPTPMFDTYTPFYTPSRPQPPSKTTSSSSIPLVPPEGSPKATLEPPKKDKGPMDQYHYHTVQNTSSDSSEPEIIYESNPSSSSSSSTNSVGTSIDSESEYADITSILMATKIEDPSASTATPIVEETFSDTENQAAPTEPEPSMPPPISNHSTKPSSASWFTFDDIPRHKWPARLQEFAAWIDLQGTKPNAQPKSVLREFMARSTGSLRDWFIDTGAYTSMIDPSVLPSDCWENHSKLFRAVNGETFETTLITKKLIGIQFFPNCIIWKKIVAFTLSNKDLLIGFDILHLVKNLFITSSRIRYKQMFLPYTDILRLYTISDVPTPYSHISQKLLEFFPDNHSQFHHPSPLWKNEQFFIHLPFKLNEDINPTKASHPGMSPSDLSLAKQECSQLLQQGLIEPTDSDWACQAFYVEKRSELLRGKKRLVIDYQPLNSFFKDDKFPLLKIQTLIDMSPSRYPSTP</sequence>
<accession>A0ACB8JIK9</accession>
<protein>
    <submittedName>
        <fullName evidence="1">Uncharacterized protein</fullName>
    </submittedName>
</protein>
<keyword evidence="2" id="KW-1185">Reference proteome</keyword>
<gene>
    <name evidence="1" type="ORF">KPL71_021567</name>
</gene>
<dbReference type="EMBL" id="CM039176">
    <property type="protein sequence ID" value="KAH9716755.1"/>
    <property type="molecule type" value="Genomic_DNA"/>
</dbReference>
<evidence type="ECO:0000313" key="2">
    <source>
        <dbReference type="Proteomes" id="UP000829398"/>
    </source>
</evidence>
<evidence type="ECO:0000313" key="1">
    <source>
        <dbReference type="EMBL" id="KAH9716755.1"/>
    </source>
</evidence>
<dbReference type="Proteomes" id="UP000829398">
    <property type="component" value="Chromosome 7"/>
</dbReference>